<accession>A0A7C9PJR4</accession>
<dbReference type="EMBL" id="JAAGOH010000046">
    <property type="protein sequence ID" value="NDY93755.1"/>
    <property type="molecule type" value="Genomic_DNA"/>
</dbReference>
<comment type="caution">
    <text evidence="1">The sequence shown here is derived from an EMBL/GenBank/DDBJ whole genome shotgun (WGS) entry which is preliminary data.</text>
</comment>
<gene>
    <name evidence="1" type="ORF">G3A44_21430</name>
</gene>
<name>A0A7C9PJR4_9BURK</name>
<dbReference type="Gene3D" id="3.10.20.560">
    <property type="entry name" value="Phenol hydroxylase"/>
    <property type="match status" value="1"/>
</dbReference>
<keyword evidence="2" id="KW-1185">Reference proteome</keyword>
<dbReference type="GO" id="GO:0018662">
    <property type="term" value="F:phenol 2-monooxygenase activity"/>
    <property type="evidence" value="ECO:0007669"/>
    <property type="project" value="InterPro"/>
</dbReference>
<dbReference type="InterPro" id="IPR006756">
    <property type="entry name" value="Phenol_hydroxylase"/>
</dbReference>
<dbReference type="Proteomes" id="UP000484255">
    <property type="component" value="Unassembled WGS sequence"/>
</dbReference>
<organism evidence="1 2">
    <name type="scientific">Ideonella livida</name>
    <dbReference type="NCBI Taxonomy" id="2707176"/>
    <lineage>
        <taxon>Bacteria</taxon>
        <taxon>Pseudomonadati</taxon>
        <taxon>Pseudomonadota</taxon>
        <taxon>Betaproteobacteria</taxon>
        <taxon>Burkholderiales</taxon>
        <taxon>Sphaerotilaceae</taxon>
        <taxon>Ideonella</taxon>
    </lineage>
</organism>
<proteinExistence type="predicted"/>
<dbReference type="Pfam" id="PF04663">
    <property type="entry name" value="Phenol_monoox"/>
    <property type="match status" value="1"/>
</dbReference>
<dbReference type="AlphaFoldDB" id="A0A7C9PJR4"/>
<sequence>MSVKAITPDYHGEMKDTADHYRGQQLLYIGWDQHLMFAAPLCIPVPPDLPFGALPQAVLPGLYGQHPDFARIDWTQAQWRRGGQPFTPDPAKTLAENGIGHKTSLRLRTPDQPGLAGVGF</sequence>
<dbReference type="RefSeq" id="WP_163459783.1">
    <property type="nucleotide sequence ID" value="NZ_JAAGOH010000046.1"/>
</dbReference>
<evidence type="ECO:0000313" key="2">
    <source>
        <dbReference type="Proteomes" id="UP000484255"/>
    </source>
</evidence>
<dbReference type="InterPro" id="IPR043010">
    <property type="entry name" value="Phenol_hydroxylase_sf"/>
</dbReference>
<evidence type="ECO:0000313" key="1">
    <source>
        <dbReference type="EMBL" id="NDY93755.1"/>
    </source>
</evidence>
<reference evidence="1 2" key="1">
    <citation type="submission" date="2020-02" db="EMBL/GenBank/DDBJ databases">
        <title>Ideonella bacterium strain TBM-1.</title>
        <authorList>
            <person name="Chen W.-M."/>
        </authorList>
    </citation>
    <scope>NUCLEOTIDE SEQUENCE [LARGE SCALE GENOMIC DNA]</scope>
    <source>
        <strain evidence="1 2">TBM-1</strain>
    </source>
</reference>
<protein>
    <submittedName>
        <fullName evidence="1">Phenol hydroxylase</fullName>
    </submittedName>
</protein>